<evidence type="ECO:0000313" key="10">
    <source>
        <dbReference type="Proteomes" id="UP001214553"/>
    </source>
</evidence>
<evidence type="ECO:0000256" key="3">
    <source>
        <dbReference type="ARBA" id="ARBA00022475"/>
    </source>
</evidence>
<feature type="transmembrane region" description="Helical" evidence="7">
    <location>
        <begin position="99"/>
        <end position="120"/>
    </location>
</feature>
<gene>
    <name evidence="9" type="ORF">PU630_12485</name>
</gene>
<evidence type="ECO:0000256" key="2">
    <source>
        <dbReference type="ARBA" id="ARBA00022448"/>
    </source>
</evidence>
<keyword evidence="2 7" id="KW-0813">Transport</keyword>
<protein>
    <submittedName>
        <fullName evidence="9">Sugar ABC transporter permease</fullName>
    </submittedName>
</protein>
<feature type="transmembrane region" description="Helical" evidence="7">
    <location>
        <begin position="234"/>
        <end position="257"/>
    </location>
</feature>
<evidence type="ECO:0000313" key="9">
    <source>
        <dbReference type="EMBL" id="WEG08051.1"/>
    </source>
</evidence>
<dbReference type="EMBL" id="CP119108">
    <property type="protein sequence ID" value="WEG08051.1"/>
    <property type="molecule type" value="Genomic_DNA"/>
</dbReference>
<feature type="transmembrane region" description="Helical" evidence="7">
    <location>
        <begin position="38"/>
        <end position="61"/>
    </location>
</feature>
<keyword evidence="4 7" id="KW-0812">Transmembrane</keyword>
<comment type="similarity">
    <text evidence="7">Belongs to the binding-protein-dependent transport system permease family.</text>
</comment>
<keyword evidence="10" id="KW-1185">Reference proteome</keyword>
<feature type="domain" description="ABC transmembrane type-1" evidence="8">
    <location>
        <begin position="98"/>
        <end position="315"/>
    </location>
</feature>
<dbReference type="Proteomes" id="UP001214553">
    <property type="component" value="Chromosome"/>
</dbReference>
<dbReference type="CDD" id="cd06261">
    <property type="entry name" value="TM_PBP2"/>
    <property type="match status" value="1"/>
</dbReference>
<dbReference type="SUPFAM" id="SSF161098">
    <property type="entry name" value="MetI-like"/>
    <property type="match status" value="1"/>
</dbReference>
<dbReference type="InterPro" id="IPR050809">
    <property type="entry name" value="UgpAE/MalFG_permease"/>
</dbReference>
<organism evidence="9 10">
    <name type="scientific">Microbacterium horticulturae</name>
    <dbReference type="NCBI Taxonomy" id="3028316"/>
    <lineage>
        <taxon>Bacteria</taxon>
        <taxon>Bacillati</taxon>
        <taxon>Actinomycetota</taxon>
        <taxon>Actinomycetes</taxon>
        <taxon>Micrococcales</taxon>
        <taxon>Microbacteriaceae</taxon>
        <taxon>Microbacterium</taxon>
    </lineage>
</organism>
<evidence type="ECO:0000256" key="6">
    <source>
        <dbReference type="ARBA" id="ARBA00023136"/>
    </source>
</evidence>
<keyword evidence="6 7" id="KW-0472">Membrane</keyword>
<dbReference type="RefSeq" id="WP_275277389.1">
    <property type="nucleotide sequence ID" value="NZ_CP119108.1"/>
</dbReference>
<name>A0ABY8BV51_9MICO</name>
<evidence type="ECO:0000256" key="7">
    <source>
        <dbReference type="RuleBase" id="RU363032"/>
    </source>
</evidence>
<dbReference type="PROSITE" id="PS50928">
    <property type="entry name" value="ABC_TM1"/>
    <property type="match status" value="1"/>
</dbReference>
<proteinExistence type="inferred from homology"/>
<keyword evidence="5 7" id="KW-1133">Transmembrane helix</keyword>
<dbReference type="Pfam" id="PF00528">
    <property type="entry name" value="BPD_transp_1"/>
    <property type="match status" value="1"/>
</dbReference>
<evidence type="ECO:0000259" key="8">
    <source>
        <dbReference type="PROSITE" id="PS50928"/>
    </source>
</evidence>
<dbReference type="PANTHER" id="PTHR43227:SF8">
    <property type="entry name" value="DIACETYLCHITOBIOSE UPTAKE SYSTEM PERMEASE PROTEIN DASB"/>
    <property type="match status" value="1"/>
</dbReference>
<feature type="transmembrane region" description="Helical" evidence="7">
    <location>
        <begin position="132"/>
        <end position="156"/>
    </location>
</feature>
<comment type="subcellular location">
    <subcellularLocation>
        <location evidence="1 7">Cell membrane</location>
        <topology evidence="1 7">Multi-pass membrane protein</topology>
    </subcellularLocation>
</comment>
<keyword evidence="3" id="KW-1003">Cell membrane</keyword>
<dbReference type="PANTHER" id="PTHR43227">
    <property type="entry name" value="BLL4140 PROTEIN"/>
    <property type="match status" value="1"/>
</dbReference>
<dbReference type="InterPro" id="IPR000515">
    <property type="entry name" value="MetI-like"/>
</dbReference>
<sequence>MSTSPATIVAGEGVAAAPRGRRPRPPRQYTKQSRFAPLWLLSPAGIVILALIVAPIVFLVYTSFTDYDRRTLFTGEYNGVGFQQYIDIFTDSQFWHSTILTLLFTAAMVLGSLVIGIGVSHLMTKLGTVMRYVVTIVLIFAWGMPNVASAQVWGWLFQPGYGVINWMITQLRIFGDQTDLSWWNSTPLALINIWMLVVWQAVPFIALTTYAAQTQVDGSLIEAARIDGAGEWRIYFSVILNALKPTILLIAVLSIIWDFNVFNQIWLTTQGGPDNGTATLGIWSYLVAFNQFKVGSGAAIAVVTTVMLMIISGFYIRSLLRSGEDL</sequence>
<dbReference type="InterPro" id="IPR035906">
    <property type="entry name" value="MetI-like_sf"/>
</dbReference>
<evidence type="ECO:0000256" key="1">
    <source>
        <dbReference type="ARBA" id="ARBA00004651"/>
    </source>
</evidence>
<evidence type="ECO:0000256" key="5">
    <source>
        <dbReference type="ARBA" id="ARBA00022989"/>
    </source>
</evidence>
<feature type="transmembrane region" description="Helical" evidence="7">
    <location>
        <begin position="294"/>
        <end position="316"/>
    </location>
</feature>
<accession>A0ABY8BV51</accession>
<dbReference type="SUPFAM" id="SSF160964">
    <property type="entry name" value="MalF N-terminal region-like"/>
    <property type="match status" value="1"/>
</dbReference>
<reference evidence="9 10" key="1">
    <citation type="submission" date="2023-03" db="EMBL/GenBank/DDBJ databases">
        <title>Genome sequence of Microbacterium sp. KACC 23027.</title>
        <authorList>
            <person name="Kim S."/>
            <person name="Heo J."/>
            <person name="Kwon S.-W."/>
        </authorList>
    </citation>
    <scope>NUCLEOTIDE SEQUENCE [LARGE SCALE GENOMIC DNA]</scope>
    <source>
        <strain evidence="9 10">KACC 23027</strain>
    </source>
</reference>
<feature type="transmembrane region" description="Helical" evidence="7">
    <location>
        <begin position="189"/>
        <end position="213"/>
    </location>
</feature>
<evidence type="ECO:0000256" key="4">
    <source>
        <dbReference type="ARBA" id="ARBA00022692"/>
    </source>
</evidence>
<dbReference type="Gene3D" id="1.10.3720.10">
    <property type="entry name" value="MetI-like"/>
    <property type="match status" value="1"/>
</dbReference>